<comment type="cofactor">
    <cofactor evidence="4">
        <name>FAD</name>
        <dbReference type="ChEBI" id="CHEBI:57692"/>
    </cofactor>
    <text evidence="4">Binds 1 FAD per dimer.</text>
</comment>
<feature type="binding site" evidence="4">
    <location>
        <begin position="227"/>
        <end position="228"/>
    </location>
    <ligand>
        <name>FAD</name>
        <dbReference type="ChEBI" id="CHEBI:57692"/>
    </ligand>
</feature>
<feature type="binding site" evidence="4">
    <location>
        <position position="279"/>
    </location>
    <ligand>
        <name>FAD</name>
        <dbReference type="ChEBI" id="CHEBI:57692"/>
    </ligand>
</feature>
<dbReference type="InterPro" id="IPR014731">
    <property type="entry name" value="ETF_asu_C"/>
</dbReference>
<dbReference type="GO" id="GO:0033539">
    <property type="term" value="P:fatty acid beta-oxidation using acyl-CoA dehydrogenase"/>
    <property type="evidence" value="ECO:0007669"/>
    <property type="project" value="TreeGrafter"/>
</dbReference>
<protein>
    <submittedName>
        <fullName evidence="7">Electron transfer flavoprotein subunit alpha/FixB family protein</fullName>
    </submittedName>
</protein>
<dbReference type="Pfam" id="PF00766">
    <property type="entry name" value="ETF_alpha"/>
    <property type="match status" value="1"/>
</dbReference>
<dbReference type="GO" id="GO:0009055">
    <property type="term" value="F:electron transfer activity"/>
    <property type="evidence" value="ECO:0007669"/>
    <property type="project" value="InterPro"/>
</dbReference>
<dbReference type="InterPro" id="IPR001308">
    <property type="entry name" value="ETF_a/FixB"/>
</dbReference>
<dbReference type="PANTHER" id="PTHR43153:SF1">
    <property type="entry name" value="ELECTRON TRANSFER FLAVOPROTEIN SUBUNIT ALPHA, MITOCHONDRIAL"/>
    <property type="match status" value="1"/>
</dbReference>
<feature type="binding site" evidence="4">
    <location>
        <position position="204"/>
    </location>
    <ligand>
        <name>FAD</name>
        <dbReference type="ChEBI" id="CHEBI:57692"/>
    </ligand>
</feature>
<dbReference type="PANTHER" id="PTHR43153">
    <property type="entry name" value="ELECTRON TRANSFER FLAVOPROTEIN ALPHA"/>
    <property type="match status" value="1"/>
</dbReference>
<dbReference type="EMBL" id="SPDS01000001">
    <property type="protein sequence ID" value="TFH56756.1"/>
    <property type="molecule type" value="Genomic_DNA"/>
</dbReference>
<dbReference type="SUPFAM" id="SSF52467">
    <property type="entry name" value="DHS-like NAD/FAD-binding domain"/>
    <property type="match status" value="1"/>
</dbReference>
<dbReference type="Pfam" id="PF01012">
    <property type="entry name" value="ETF"/>
    <property type="match status" value="1"/>
</dbReference>
<evidence type="ECO:0000259" key="5">
    <source>
        <dbReference type="Pfam" id="PF00766"/>
    </source>
</evidence>
<evidence type="ECO:0000256" key="4">
    <source>
        <dbReference type="PIRSR" id="PIRSR000089-1"/>
    </source>
</evidence>
<gene>
    <name evidence="7" type="ORF">EXY26_06945</name>
</gene>
<keyword evidence="4" id="KW-0274">FAD</keyword>
<evidence type="ECO:0000259" key="6">
    <source>
        <dbReference type="Pfam" id="PF01012"/>
    </source>
</evidence>
<comment type="subunit">
    <text evidence="2">Heterodimer of an alpha and a beta subunit.</text>
</comment>
<dbReference type="InterPro" id="IPR014729">
    <property type="entry name" value="Rossmann-like_a/b/a_fold"/>
</dbReference>
<reference evidence="7 8" key="1">
    <citation type="submission" date="2019-03" db="EMBL/GenBank/DDBJ databases">
        <title>Glutamicibacter sp. LJH19 genome.</title>
        <authorList>
            <person name="Sinai Borker S."/>
            <person name="Kumar R."/>
        </authorList>
    </citation>
    <scope>NUCLEOTIDE SEQUENCE [LARGE SCALE GENOMIC DNA]</scope>
    <source>
        <strain evidence="7 8">LJH19</strain>
    </source>
</reference>
<evidence type="ECO:0000313" key="7">
    <source>
        <dbReference type="EMBL" id="TFH56756.1"/>
    </source>
</evidence>
<dbReference type="PIRSF" id="PIRSF000089">
    <property type="entry name" value="Electra_flavoP_a"/>
    <property type="match status" value="1"/>
</dbReference>
<sequence length="314" mass="32073">MPSALVFFTELSQAPSKAQRELLTLASGFENPAVAVASEVGAGAREVLASYGVAKLFTAASDEQIFGAHEISVLDAALQATGAELVLLANDNFSRELGARLAVRHNGAIITDVTGISADLVATKDELAGSYSAQAKATRGTLFATLKPNSIQDVPAASSSALVVEELALNSAGDAKVRIADAQAKATSDRPALSEARVVVAGGRGVNGDFGPLEDLADALGAAVGASRAATDAGWISHDAQIGQTGVTVAPQLYISAGISGAIQQKAGMQTSKFIIAINKDVDAPVFEIADLGIVGDLAKVLPQAAEEIRRRQA</sequence>
<dbReference type="Proteomes" id="UP000297638">
    <property type="component" value="Unassembled WGS sequence"/>
</dbReference>
<dbReference type="AlphaFoldDB" id="A0A4Y8TX43"/>
<evidence type="ECO:0000256" key="3">
    <source>
        <dbReference type="ARBA" id="ARBA00025649"/>
    </source>
</evidence>
<dbReference type="SUPFAM" id="SSF52402">
    <property type="entry name" value="Adenine nucleotide alpha hydrolases-like"/>
    <property type="match status" value="1"/>
</dbReference>
<feature type="domain" description="Electron transfer flavoprotein alpha subunit C-terminal" evidence="5">
    <location>
        <begin position="193"/>
        <end position="270"/>
    </location>
</feature>
<accession>A0A4Y8TX43</accession>
<proteinExistence type="inferred from homology"/>
<dbReference type="GO" id="GO:0050660">
    <property type="term" value="F:flavin adenine dinucleotide binding"/>
    <property type="evidence" value="ECO:0007669"/>
    <property type="project" value="InterPro"/>
</dbReference>
<dbReference type="InterPro" id="IPR029035">
    <property type="entry name" value="DHS-like_NAD/FAD-binding_dom"/>
</dbReference>
<dbReference type="Gene3D" id="3.40.50.620">
    <property type="entry name" value="HUPs"/>
    <property type="match status" value="1"/>
</dbReference>
<evidence type="ECO:0000313" key="8">
    <source>
        <dbReference type="Proteomes" id="UP000297638"/>
    </source>
</evidence>
<dbReference type="RefSeq" id="WP_134779846.1">
    <property type="nucleotide sequence ID" value="NZ_SPDS01000001.1"/>
</dbReference>
<feature type="binding site" evidence="4">
    <location>
        <begin position="241"/>
        <end position="245"/>
    </location>
    <ligand>
        <name>FAD</name>
        <dbReference type="ChEBI" id="CHEBI:57692"/>
    </ligand>
</feature>
<comment type="function">
    <text evidence="3">The electron transfer flavoprotein serves as a specific electron acceptor for other dehydrogenases. It transfers the electrons to the main respiratory chain via ETF-ubiquinone oxidoreductase (ETF dehydrogenase).</text>
</comment>
<evidence type="ECO:0000256" key="2">
    <source>
        <dbReference type="ARBA" id="ARBA00011355"/>
    </source>
</evidence>
<dbReference type="Gene3D" id="3.40.50.1220">
    <property type="entry name" value="TPP-binding domain"/>
    <property type="match status" value="1"/>
</dbReference>
<name>A0A4Y8TX43_9MICC</name>
<dbReference type="InterPro" id="IPR014730">
    <property type="entry name" value="ETF_a/b_N"/>
</dbReference>
<comment type="similarity">
    <text evidence="1">Belongs to the ETF alpha-subunit/FixB family.</text>
</comment>
<comment type="caution">
    <text evidence="7">The sequence shown here is derived from an EMBL/GenBank/DDBJ whole genome shotgun (WGS) entry which is preliminary data.</text>
</comment>
<organism evidence="7 8">
    <name type="scientific">Glutamicibacter arilaitensis</name>
    <dbReference type="NCBI Taxonomy" id="256701"/>
    <lineage>
        <taxon>Bacteria</taxon>
        <taxon>Bacillati</taxon>
        <taxon>Actinomycetota</taxon>
        <taxon>Actinomycetes</taxon>
        <taxon>Micrococcales</taxon>
        <taxon>Micrococcaceae</taxon>
        <taxon>Glutamicibacter</taxon>
    </lineage>
</organism>
<evidence type="ECO:0000256" key="1">
    <source>
        <dbReference type="ARBA" id="ARBA00005817"/>
    </source>
</evidence>
<keyword evidence="4" id="KW-0285">Flavoprotein</keyword>
<feature type="domain" description="Electron transfer flavoprotein alpha/beta-subunit N-terminal" evidence="6">
    <location>
        <begin position="13"/>
        <end position="169"/>
    </location>
</feature>